<dbReference type="OrthoDB" id="5856083at2759"/>
<dbReference type="EMBL" id="JOJR01000054">
    <property type="protein sequence ID" value="RCN47962.1"/>
    <property type="molecule type" value="Genomic_DNA"/>
</dbReference>
<dbReference type="InterPro" id="IPR007284">
    <property type="entry name" value="Ground-like_dom"/>
</dbReference>
<proteinExistence type="predicted"/>
<keyword evidence="4" id="KW-1185">Reference proteome</keyword>
<reference evidence="3 4" key="1">
    <citation type="submission" date="2014-10" db="EMBL/GenBank/DDBJ databases">
        <title>Draft genome of the hookworm Ancylostoma caninum.</title>
        <authorList>
            <person name="Mitreva M."/>
        </authorList>
    </citation>
    <scope>NUCLEOTIDE SEQUENCE [LARGE SCALE GENOMIC DNA]</scope>
    <source>
        <strain evidence="3 4">Baltimore</strain>
    </source>
</reference>
<feature type="signal peptide" evidence="1">
    <location>
        <begin position="1"/>
        <end position="16"/>
    </location>
</feature>
<sequence length="212" mass="22928">MRLLAIAFILLPIVSSFLFPSGGGGGGCCCQPQPQCCCPPPQPCCCGGGGGFGKRKKREIGHVRGGVEKRPGIESDHGHCNSVEISELMRKHIANSTTPSAVKSAIYQELVALYPDESFTVLCVDGAVSYQADSHRYCVEGNMDHNCYVFMHIANSTTPSAVKSAIYQELVALYPDESFTVLCVDGAVSYQADSHRYCVEGNMDHNCYVFMV</sequence>
<comment type="caution">
    <text evidence="3">The sequence shown here is derived from an EMBL/GenBank/DDBJ whole genome shotgun (WGS) entry which is preliminary data.</text>
</comment>
<evidence type="ECO:0000313" key="3">
    <source>
        <dbReference type="EMBL" id="RCN47962.1"/>
    </source>
</evidence>
<accession>A0A368GUB6</accession>
<organism evidence="3 4">
    <name type="scientific">Ancylostoma caninum</name>
    <name type="common">Dog hookworm</name>
    <dbReference type="NCBI Taxonomy" id="29170"/>
    <lineage>
        <taxon>Eukaryota</taxon>
        <taxon>Metazoa</taxon>
        <taxon>Ecdysozoa</taxon>
        <taxon>Nematoda</taxon>
        <taxon>Chromadorea</taxon>
        <taxon>Rhabditida</taxon>
        <taxon>Rhabditina</taxon>
        <taxon>Rhabditomorpha</taxon>
        <taxon>Strongyloidea</taxon>
        <taxon>Ancylostomatidae</taxon>
        <taxon>Ancylostomatinae</taxon>
        <taxon>Ancylostoma</taxon>
    </lineage>
</organism>
<protein>
    <submittedName>
        <fullName evidence="3">Ground-like domain protein</fullName>
    </submittedName>
</protein>
<evidence type="ECO:0000256" key="1">
    <source>
        <dbReference type="SAM" id="SignalP"/>
    </source>
</evidence>
<gene>
    <name evidence="3" type="ORF">ANCCAN_06014</name>
</gene>
<dbReference type="Proteomes" id="UP000252519">
    <property type="component" value="Unassembled WGS sequence"/>
</dbReference>
<evidence type="ECO:0000259" key="2">
    <source>
        <dbReference type="Pfam" id="PF04155"/>
    </source>
</evidence>
<feature type="domain" description="Ground-like" evidence="2">
    <location>
        <begin position="79"/>
        <end position="150"/>
    </location>
</feature>
<dbReference type="STRING" id="29170.A0A368GUB6"/>
<evidence type="ECO:0000313" key="4">
    <source>
        <dbReference type="Proteomes" id="UP000252519"/>
    </source>
</evidence>
<name>A0A368GUB6_ANCCA</name>
<keyword evidence="1" id="KW-0732">Signal</keyword>
<dbReference type="PROSITE" id="PS51257">
    <property type="entry name" value="PROKAR_LIPOPROTEIN"/>
    <property type="match status" value="1"/>
</dbReference>
<dbReference type="AlphaFoldDB" id="A0A368GUB6"/>
<dbReference type="Pfam" id="PF04155">
    <property type="entry name" value="Ground-like"/>
    <property type="match status" value="1"/>
</dbReference>
<feature type="chain" id="PRO_5016753189" evidence="1">
    <location>
        <begin position="17"/>
        <end position="212"/>
    </location>
</feature>